<gene>
    <name evidence="2" type="ORF">DMH04_01675</name>
</gene>
<dbReference type="Pfam" id="PF14200">
    <property type="entry name" value="RicinB_lectin_2"/>
    <property type="match status" value="1"/>
</dbReference>
<comment type="caution">
    <text evidence="2">The sequence shown here is derived from an EMBL/GenBank/DDBJ whole genome shotgun (WGS) entry which is preliminary data.</text>
</comment>
<proteinExistence type="predicted"/>
<reference evidence="2 3" key="1">
    <citation type="submission" date="2018-05" db="EMBL/GenBank/DDBJ databases">
        <title>Evolution of GPA BGCs.</title>
        <authorList>
            <person name="Waglechner N."/>
            <person name="Wright G.D."/>
        </authorList>
    </citation>
    <scope>NUCLEOTIDE SEQUENCE [LARGE SCALE GENOMIC DNA]</scope>
    <source>
        <strain evidence="2 3">A82846</strain>
    </source>
</reference>
<evidence type="ECO:0000313" key="2">
    <source>
        <dbReference type="EMBL" id="RSM91709.1"/>
    </source>
</evidence>
<dbReference type="Proteomes" id="UP000287547">
    <property type="component" value="Unassembled WGS sequence"/>
</dbReference>
<dbReference type="PROSITE" id="PS50835">
    <property type="entry name" value="IG_LIKE"/>
    <property type="match status" value="1"/>
</dbReference>
<dbReference type="InterPro" id="IPR007110">
    <property type="entry name" value="Ig-like_dom"/>
</dbReference>
<name>A0A428ZUE6_KIBAR</name>
<protein>
    <recommendedName>
        <fullName evidence="1">Ig-like domain-containing protein</fullName>
    </recommendedName>
</protein>
<feature type="domain" description="Ig-like" evidence="1">
    <location>
        <begin position="190"/>
        <end position="246"/>
    </location>
</feature>
<dbReference type="SUPFAM" id="SSF50370">
    <property type="entry name" value="Ricin B-like lectins"/>
    <property type="match status" value="1"/>
</dbReference>
<evidence type="ECO:0000259" key="1">
    <source>
        <dbReference type="PROSITE" id="PS50835"/>
    </source>
</evidence>
<dbReference type="OrthoDB" id="3661460at2"/>
<sequence>MARSVPQSAGDVKTSTHIRRVQLYSGAAFKRFTKRGSATTVRGWKPVSRPVPGIRGGEMRKLLTATIAVMLFSSGAIAASAEVQAAPAPGDACSAADLGKRYHWIETAEITPTITHYTAVNVTEGTTGLREYELTQQTVVTTEVNKSTEIGTGAEALLKLVSIKVGFSTKTTKATTSIERLKIVWNFNQPGYYGLYKGTRVIQGTHVSLNCSAVSRAGQPARTEWVRRPGGTYTTFSFIEEGSISCDDAVPPGTLRALARAQLGCEGAKPKPQPAQIGGGTDDSDAGVQALPPGFVCEPGYYRISTGNQDALSGSERDVMLLPWTNGTHQHWRVCHSPLTAEFPEYAFLARKSNRCLEVPSRNLADGAALKVHKCAGGANDKHHRFYVYKDVAPSNAVGIQNMHSMSMIAPLNGQPGSEVPLAQYASGQENGSGTFQLEKLP</sequence>
<dbReference type="CDD" id="cd00161">
    <property type="entry name" value="beta-trefoil_Ricin-like"/>
    <property type="match status" value="1"/>
</dbReference>
<dbReference type="InterPro" id="IPR035992">
    <property type="entry name" value="Ricin_B-like_lectins"/>
</dbReference>
<dbReference type="EMBL" id="QHKI01000001">
    <property type="protein sequence ID" value="RSM91709.1"/>
    <property type="molecule type" value="Genomic_DNA"/>
</dbReference>
<dbReference type="AlphaFoldDB" id="A0A428ZUE6"/>
<organism evidence="2 3">
    <name type="scientific">Kibdelosporangium aridum</name>
    <dbReference type="NCBI Taxonomy" id="2030"/>
    <lineage>
        <taxon>Bacteria</taxon>
        <taxon>Bacillati</taxon>
        <taxon>Actinomycetota</taxon>
        <taxon>Actinomycetes</taxon>
        <taxon>Pseudonocardiales</taxon>
        <taxon>Pseudonocardiaceae</taxon>
        <taxon>Kibdelosporangium</taxon>
    </lineage>
</organism>
<dbReference type="Gene3D" id="2.80.10.50">
    <property type="match status" value="1"/>
</dbReference>
<dbReference type="InterPro" id="IPR000772">
    <property type="entry name" value="Ricin_B_lectin"/>
</dbReference>
<evidence type="ECO:0000313" key="3">
    <source>
        <dbReference type="Proteomes" id="UP000287547"/>
    </source>
</evidence>
<accession>A0A428ZUE6</accession>